<dbReference type="PANTHER" id="PTHR47551:SF1">
    <property type="entry name" value="TUBULIN--TYROSINE LIGASE PBY1-RELATED"/>
    <property type="match status" value="1"/>
</dbReference>
<dbReference type="PANTHER" id="PTHR47551">
    <property type="entry name" value="TUBULIN--TYROSINE LIGASE PBY1-RELATED"/>
    <property type="match status" value="1"/>
</dbReference>
<dbReference type="EMBL" id="HBGH01015201">
    <property type="protein sequence ID" value="CAD9236400.1"/>
    <property type="molecule type" value="Transcribed_RNA"/>
</dbReference>
<gene>
    <name evidence="1" type="ORF">CCAE0312_LOCUS8494</name>
</gene>
<dbReference type="InterPro" id="IPR004344">
    <property type="entry name" value="TTL/TTLL_fam"/>
</dbReference>
<organism evidence="1">
    <name type="scientific">Compsopogon caeruleus</name>
    <dbReference type="NCBI Taxonomy" id="31354"/>
    <lineage>
        <taxon>Eukaryota</taxon>
        <taxon>Rhodophyta</taxon>
        <taxon>Compsopogonophyceae</taxon>
        <taxon>Compsopogonales</taxon>
        <taxon>Compsopogonaceae</taxon>
        <taxon>Compsopogon</taxon>
    </lineage>
</organism>
<dbReference type="Pfam" id="PF03133">
    <property type="entry name" value="TTL"/>
    <property type="match status" value="1"/>
</dbReference>
<dbReference type="InterPro" id="IPR027746">
    <property type="entry name" value="TTL"/>
</dbReference>
<proteinExistence type="predicted"/>
<dbReference type="GO" id="GO:0000932">
    <property type="term" value="C:P-body"/>
    <property type="evidence" value="ECO:0007669"/>
    <property type="project" value="TreeGrafter"/>
</dbReference>
<dbReference type="Gene3D" id="3.30.470.20">
    <property type="entry name" value="ATP-grasp fold, B domain"/>
    <property type="match status" value="1"/>
</dbReference>
<name>A0A7S1TGS3_9RHOD</name>
<accession>A0A7S1TGS3</accession>
<evidence type="ECO:0000313" key="1">
    <source>
        <dbReference type="EMBL" id="CAD9236400.1"/>
    </source>
</evidence>
<reference evidence="1" key="1">
    <citation type="submission" date="2021-01" db="EMBL/GenBank/DDBJ databases">
        <authorList>
            <person name="Corre E."/>
            <person name="Pelletier E."/>
            <person name="Niang G."/>
            <person name="Scheremetjew M."/>
            <person name="Finn R."/>
            <person name="Kale V."/>
            <person name="Holt S."/>
            <person name="Cochrane G."/>
            <person name="Meng A."/>
            <person name="Brown T."/>
            <person name="Cohen L."/>
        </authorList>
    </citation>
    <scope>NUCLEOTIDE SEQUENCE</scope>
    <source>
        <strain evidence="1">SAG 36.94</strain>
    </source>
</reference>
<dbReference type="AlphaFoldDB" id="A0A7S1TGS3"/>
<protein>
    <submittedName>
        <fullName evidence="1">Uncharacterized protein</fullName>
    </submittedName>
</protein>
<sequence>MSTAMLALFATKPYNPTDKDMRSHVTNTCSQGDDTSPPSVWMLDELNGLSDLERSNIINAIGHIVGEVFEALSTEATVFQPLPNAFEMYVLTTIHIPIPPRLNGMLGFFLTQIRIRFPH</sequence>